<evidence type="ECO:0000259" key="1">
    <source>
        <dbReference type="Pfam" id="PF04073"/>
    </source>
</evidence>
<dbReference type="InterPro" id="IPR007214">
    <property type="entry name" value="YbaK/aa-tRNA-synth-assoc-dom"/>
</dbReference>
<dbReference type="RefSeq" id="WP_371160597.1">
    <property type="nucleotide sequence ID" value="NZ_JBEDNX010000001.1"/>
</dbReference>
<dbReference type="EMBL" id="JBEDNY010000001">
    <property type="protein sequence ID" value="MEZ3163259.1"/>
    <property type="molecule type" value="Genomic_DNA"/>
</dbReference>
<proteinExistence type="predicted"/>
<feature type="domain" description="YbaK/aminoacyl-tRNA synthetase-associated" evidence="1">
    <location>
        <begin position="25"/>
        <end position="143"/>
    </location>
</feature>
<reference evidence="2 3" key="1">
    <citation type="submission" date="2024-06" db="EMBL/GenBank/DDBJ databases">
        <title>Halorubrum miltondacostae sp. nov., a potential PHA producer isolated from an inland solar saltern in Rio Maior, Portugal.</title>
        <authorList>
            <person name="Albuquerque L."/>
            <person name="Viver T."/>
            <person name="Barroso C."/>
            <person name="Claudino R."/>
            <person name="Galvan M."/>
            <person name="Simoes G."/>
            <person name="Lobo Da Cunha A."/>
            <person name="Egas C."/>
        </authorList>
    </citation>
    <scope>NUCLEOTIDE SEQUENCE [LARGE SCALE GENOMIC DNA]</scope>
    <source>
        <strain evidence="2 3">RMP-11</strain>
    </source>
</reference>
<dbReference type="Proteomes" id="UP001567572">
    <property type="component" value="Unassembled WGS sequence"/>
</dbReference>
<dbReference type="CDD" id="cd04332">
    <property type="entry name" value="YbaK_like"/>
    <property type="match status" value="1"/>
</dbReference>
<keyword evidence="3" id="KW-1185">Reference proteome</keyword>
<accession>A0ABD5LZ20</accession>
<dbReference type="InterPro" id="IPR036754">
    <property type="entry name" value="YbaK/aa-tRNA-synt-asso_dom_sf"/>
</dbReference>
<sequence>MTQTEITEYLRNRGIEYSLLEHDSDALTSEKAAELRDVALVEMIKSMVFLDDQRDVIVAIVPAEMKVDLGALRDTANISSLKFADEEVIEGELGYTIGAIPPFFPDNDCPIYVDSEIFQNNKVNFSSGRPDAGVEVELSEFERILEDFNTERASIGDPQE</sequence>
<dbReference type="Gene3D" id="3.90.960.10">
    <property type="entry name" value="YbaK/aminoacyl-tRNA synthetase-associated domain"/>
    <property type="match status" value="1"/>
</dbReference>
<dbReference type="SUPFAM" id="SSF55826">
    <property type="entry name" value="YbaK/ProRS associated domain"/>
    <property type="match status" value="1"/>
</dbReference>
<dbReference type="Pfam" id="PF04073">
    <property type="entry name" value="tRNA_edit"/>
    <property type="match status" value="1"/>
</dbReference>
<comment type="caution">
    <text evidence="2">The sequence shown here is derived from an EMBL/GenBank/DDBJ whole genome shotgun (WGS) entry which is preliminary data.</text>
</comment>
<dbReference type="AlphaFoldDB" id="A0ABD5LZ20"/>
<evidence type="ECO:0000313" key="2">
    <source>
        <dbReference type="EMBL" id="MEZ3163259.1"/>
    </source>
</evidence>
<dbReference type="PANTHER" id="PTHR30411:SF9">
    <property type="entry name" value="MULTIFUNCTIONAL SER_THR-TRNA DEACYLASE PROXP-Y"/>
    <property type="match status" value="1"/>
</dbReference>
<protein>
    <submittedName>
        <fullName evidence="2">YbaK/EbsC family protein</fullName>
    </submittedName>
</protein>
<dbReference type="PANTHER" id="PTHR30411">
    <property type="entry name" value="CYTOPLASMIC PROTEIN"/>
    <property type="match status" value="1"/>
</dbReference>
<organism evidence="2 3">
    <name type="scientific">Halorubrum miltondacostae</name>
    <dbReference type="NCBI Taxonomy" id="3076378"/>
    <lineage>
        <taxon>Archaea</taxon>
        <taxon>Methanobacteriati</taxon>
        <taxon>Methanobacteriota</taxon>
        <taxon>Stenosarchaea group</taxon>
        <taxon>Halobacteria</taxon>
        <taxon>Halobacteriales</taxon>
        <taxon>Haloferacaceae</taxon>
        <taxon>Halorubrum</taxon>
    </lineage>
</organism>
<dbReference type="GO" id="GO:0006399">
    <property type="term" value="P:tRNA metabolic process"/>
    <property type="evidence" value="ECO:0007669"/>
    <property type="project" value="UniProtKB-ARBA"/>
</dbReference>
<evidence type="ECO:0000313" key="3">
    <source>
        <dbReference type="Proteomes" id="UP001567572"/>
    </source>
</evidence>
<name>A0ABD5LZ20_9EURY</name>
<gene>
    <name evidence="2" type="ORF">ABNG04_05120</name>
</gene>